<accession>V9Z7V3</accession>
<dbReference type="EMBL" id="KF602051">
    <property type="protein sequence ID" value="AHE40198.1"/>
    <property type="molecule type" value="Genomic_DNA"/>
</dbReference>
<geneLocation type="plasmid" evidence="1">
    <name>pFRL6</name>
</geneLocation>
<proteinExistence type="predicted"/>
<name>V9Z7V3_9ACTN</name>
<dbReference type="AlphaFoldDB" id="V9Z7V3"/>
<sequence>MLIGRLVHGPVLGLLIRQRQVLRGRSRTRVCPAIPVASPSRACAGRILLAEVRALEYRFDIVEERMKRSMVV</sequence>
<protein>
    <submittedName>
        <fullName evidence="1">Uncharacterized protein</fullName>
    </submittedName>
</protein>
<organism evidence="1">
    <name type="scientific">Streptomyces sp. F12</name>
    <dbReference type="NCBI Taxonomy" id="1436084"/>
    <lineage>
        <taxon>Bacteria</taxon>
        <taxon>Bacillati</taxon>
        <taxon>Actinomycetota</taxon>
        <taxon>Actinomycetes</taxon>
        <taxon>Kitasatosporales</taxon>
        <taxon>Streptomycetaceae</taxon>
        <taxon>Streptomyces</taxon>
    </lineage>
</organism>
<reference evidence="1" key="1">
    <citation type="submission" date="2013-09" db="EMBL/GenBank/DDBJ databases">
        <title>Complete nucleotide sequence of Streptomyces linear plasmid pFRL6.</title>
        <authorList>
            <person name="Chen Z."/>
            <person name="Fang P."/>
            <person name="Qin Z."/>
        </authorList>
    </citation>
    <scope>NUCLEOTIDE SEQUENCE</scope>
    <source>
        <plasmid evidence="1">pFRL6</plasmid>
    </source>
</reference>
<evidence type="ECO:0000313" key="1">
    <source>
        <dbReference type="EMBL" id="AHE40198.1"/>
    </source>
</evidence>
<gene>
    <name evidence="1" type="ORF">pFRL6_111c</name>
</gene>
<keyword evidence="1" id="KW-0614">Plasmid</keyword>